<feature type="compositionally biased region" description="Low complexity" evidence="4">
    <location>
        <begin position="447"/>
        <end position="463"/>
    </location>
</feature>
<dbReference type="SMART" id="SM00249">
    <property type="entry name" value="PHD"/>
    <property type="match status" value="1"/>
</dbReference>
<dbReference type="InterPro" id="IPR001965">
    <property type="entry name" value="Znf_PHD"/>
</dbReference>
<dbReference type="InterPro" id="IPR000953">
    <property type="entry name" value="Chromo/chromo_shadow_dom"/>
</dbReference>
<keyword evidence="2" id="KW-0863">Zinc-finger</keyword>
<feature type="compositionally biased region" description="Acidic residues" evidence="4">
    <location>
        <begin position="374"/>
        <end position="412"/>
    </location>
</feature>
<feature type="compositionally biased region" description="Polar residues" evidence="4">
    <location>
        <begin position="260"/>
        <end position="275"/>
    </location>
</feature>
<feature type="compositionally biased region" description="Basic and acidic residues" evidence="4">
    <location>
        <begin position="757"/>
        <end position="769"/>
    </location>
</feature>
<feature type="compositionally biased region" description="Polar residues" evidence="4">
    <location>
        <begin position="793"/>
        <end position="815"/>
    </location>
</feature>
<dbReference type="EMBL" id="JAFIQS010000006">
    <property type="protein sequence ID" value="KAG5168133.1"/>
    <property type="molecule type" value="Genomic_DNA"/>
</dbReference>
<dbReference type="InterPro" id="IPR019787">
    <property type="entry name" value="Znf_PHD-finger"/>
</dbReference>
<feature type="compositionally biased region" description="Polar residues" evidence="4">
    <location>
        <begin position="473"/>
        <end position="491"/>
    </location>
</feature>
<feature type="domain" description="Chromo" evidence="5">
    <location>
        <begin position="1267"/>
        <end position="1333"/>
    </location>
</feature>
<feature type="region of interest" description="Disordered" evidence="4">
    <location>
        <begin position="367"/>
        <end position="424"/>
    </location>
</feature>
<proteinExistence type="predicted"/>
<keyword evidence="3" id="KW-0862">Zinc</keyword>
<feature type="region of interest" description="Disordered" evidence="4">
    <location>
        <begin position="446"/>
        <end position="491"/>
    </location>
</feature>
<evidence type="ECO:0000313" key="6">
    <source>
        <dbReference type="EMBL" id="KAG5168133.1"/>
    </source>
</evidence>
<feature type="region of interest" description="Disordered" evidence="4">
    <location>
        <begin position="1104"/>
        <end position="1137"/>
    </location>
</feature>
<dbReference type="GO" id="GO:0008270">
    <property type="term" value="F:zinc ion binding"/>
    <property type="evidence" value="ECO:0007669"/>
    <property type="project" value="UniProtKB-KW"/>
</dbReference>
<feature type="region of interest" description="Disordered" evidence="4">
    <location>
        <begin position="1"/>
        <end position="61"/>
    </location>
</feature>
<dbReference type="SUPFAM" id="SSF54160">
    <property type="entry name" value="Chromo domain-like"/>
    <property type="match status" value="1"/>
</dbReference>
<evidence type="ECO:0000256" key="2">
    <source>
        <dbReference type="ARBA" id="ARBA00022771"/>
    </source>
</evidence>
<feature type="region of interest" description="Disordered" evidence="4">
    <location>
        <begin position="583"/>
        <end position="1092"/>
    </location>
</feature>
<gene>
    <name evidence="6" type="ORF">JR316_006726</name>
</gene>
<comment type="caution">
    <text evidence="6">The sequence shown here is derived from an EMBL/GenBank/DDBJ whole genome shotgun (WGS) entry which is preliminary data.</text>
</comment>
<dbReference type="CDD" id="cd15517">
    <property type="entry name" value="PHD_TCF19_like"/>
    <property type="match status" value="1"/>
</dbReference>
<dbReference type="Pfam" id="PF00628">
    <property type="entry name" value="PHD"/>
    <property type="match status" value="1"/>
</dbReference>
<dbReference type="OrthoDB" id="436852at2759"/>
<feature type="compositionally biased region" description="Low complexity" evidence="4">
    <location>
        <begin position="197"/>
        <end position="206"/>
    </location>
</feature>
<evidence type="ECO:0000256" key="3">
    <source>
        <dbReference type="ARBA" id="ARBA00022833"/>
    </source>
</evidence>
<dbReference type="InterPro" id="IPR011011">
    <property type="entry name" value="Znf_FYVE_PHD"/>
</dbReference>
<feature type="region of interest" description="Disordered" evidence="4">
    <location>
        <begin position="190"/>
        <end position="277"/>
    </location>
</feature>
<dbReference type="InterPro" id="IPR013083">
    <property type="entry name" value="Znf_RING/FYVE/PHD"/>
</dbReference>
<organism evidence="6">
    <name type="scientific">Psilocybe cubensis</name>
    <name type="common">Psychedelic mushroom</name>
    <name type="synonym">Stropharia cubensis</name>
    <dbReference type="NCBI Taxonomy" id="181762"/>
    <lineage>
        <taxon>Eukaryota</taxon>
        <taxon>Fungi</taxon>
        <taxon>Dikarya</taxon>
        <taxon>Basidiomycota</taxon>
        <taxon>Agaricomycotina</taxon>
        <taxon>Agaricomycetes</taxon>
        <taxon>Agaricomycetidae</taxon>
        <taxon>Agaricales</taxon>
        <taxon>Agaricineae</taxon>
        <taxon>Strophariaceae</taxon>
        <taxon>Psilocybe</taxon>
    </lineage>
</organism>
<feature type="compositionally biased region" description="Polar residues" evidence="4">
    <location>
        <begin position="1122"/>
        <end position="1133"/>
    </location>
</feature>
<dbReference type="SUPFAM" id="SSF57903">
    <property type="entry name" value="FYVE/PHD zinc finger"/>
    <property type="match status" value="1"/>
</dbReference>
<evidence type="ECO:0000256" key="1">
    <source>
        <dbReference type="ARBA" id="ARBA00022723"/>
    </source>
</evidence>
<feature type="compositionally biased region" description="Low complexity" evidence="4">
    <location>
        <begin position="35"/>
        <end position="58"/>
    </location>
</feature>
<feature type="compositionally biased region" description="Basic and acidic residues" evidence="4">
    <location>
        <begin position="895"/>
        <end position="909"/>
    </location>
</feature>
<name>A0A8H7XYT9_PSICU</name>
<reference evidence="6" key="1">
    <citation type="submission" date="2021-02" db="EMBL/GenBank/DDBJ databases">
        <title>Psilocybe cubensis genome.</title>
        <authorList>
            <person name="Mckernan K.J."/>
            <person name="Crawford S."/>
            <person name="Trippe A."/>
            <person name="Kane L.T."/>
            <person name="Mclaughlin S."/>
        </authorList>
    </citation>
    <scope>NUCLEOTIDE SEQUENCE [LARGE SCALE GENOMIC DNA]</scope>
    <source>
        <strain evidence="6">MGC-MH-2018</strain>
    </source>
</reference>
<feature type="compositionally biased region" description="Polar residues" evidence="4">
    <location>
        <begin position="993"/>
        <end position="1007"/>
    </location>
</feature>
<evidence type="ECO:0000259" key="5">
    <source>
        <dbReference type="PROSITE" id="PS50013"/>
    </source>
</evidence>
<evidence type="ECO:0000256" key="4">
    <source>
        <dbReference type="SAM" id="MobiDB-lite"/>
    </source>
</evidence>
<dbReference type="Gene3D" id="2.40.50.40">
    <property type="match status" value="1"/>
</dbReference>
<feature type="compositionally biased region" description="Polar residues" evidence="4">
    <location>
        <begin position="605"/>
        <end position="634"/>
    </location>
</feature>
<dbReference type="PROSITE" id="PS50013">
    <property type="entry name" value="CHROMO_2"/>
    <property type="match status" value="1"/>
</dbReference>
<feature type="compositionally biased region" description="Polar residues" evidence="4">
    <location>
        <begin position="741"/>
        <end position="752"/>
    </location>
</feature>
<dbReference type="Gene3D" id="3.30.40.10">
    <property type="entry name" value="Zinc/RING finger domain, C3HC4 (zinc finger)"/>
    <property type="match status" value="1"/>
</dbReference>
<dbReference type="InterPro" id="IPR016197">
    <property type="entry name" value="Chromo-like_dom_sf"/>
</dbReference>
<feature type="compositionally biased region" description="Polar residues" evidence="4">
    <location>
        <begin position="9"/>
        <end position="25"/>
    </location>
</feature>
<dbReference type="GO" id="GO:0006338">
    <property type="term" value="P:chromatin remodeling"/>
    <property type="evidence" value="ECO:0007669"/>
    <property type="project" value="UniProtKB-ARBA"/>
</dbReference>
<keyword evidence="1" id="KW-0479">Metal-binding</keyword>
<protein>
    <recommendedName>
        <fullName evidence="5">Chromo domain-containing protein</fullName>
    </recommendedName>
</protein>
<sequence length="1358" mass="145813">MADLPPSHPTNANTISTSTDAPTTSTHRDSTHSNSASSTQPHASTSSAPAAHSSTISPGSTTLMSTNEIIARFIPFLNPVPIPINWDMGNNVALRQLVSTLLGDPTVFDMVDEGAMEQSATPAEDLTMQDGALLPGAPSATVEEEPQELVSDTDAVIDNMVPVEDNNAPLGFRGENVAPDVAVDNAQATYEEQTDASHASSSSLHRSGSHRRSKPPRGQFSPVDWSTTPRTETRDGNVILNLSPTAKLLLGPPSTSPSPFQRSTSSPIANPSMNPSALHNLASSLSASRHTIATTPPLAMTPTRSYTLPPPMEGSIAELRKATLGTAYTDAYVYGEALKRERSFGGHETGDGREGRVDMVMGAEAGERMLSPQSEEEEDEEDNGDAEEGNEDEDEDDDDDEQRDELMDDDQDQTVQGSKGAALASGVASISLEGESTADIVLKETTESNASSLSTLTSLAPSTVGSTPERDIQTNPTPSAQADSSSLPTIDATTTNFVSLRKDSTIRPISTVEPSNSAATLSVSHTASTATLSTSATTTIPFTDSQQSQTIEDEDTVHALVMVGSQDSQFNEEMYDVNADDTMGSALTSYGYEDDEDVTAPVPENTLSPLFTTPSQTPAPQVSSAGPSSSLQRQESAHGGSSFDEDHTMDTSTPIKAKSAAFKHGSNLDEEENSETTRIVQAKKELNSPITVPAQIGRKYTYIPSESPSPSRMSKPAKFIAQANPKASTSKAHATNEIAENVSNAPGTSSQRAPMKPKKEALTIKKEKPSTSQPPDDVISISSDTDDEIVVRPSQTQTQKNPPTLSQKPSTQSRATVPRPIPDARRKASAKTNSPEIVDLTTPVRAAPAAAAMSSRPQVRTFDPLSHLASTSKALSENPKKLVESVKPVPVQEKPTTHKPEDIKGKGKETAAPAPVPEPEPAPESRFSSPLTEEESEVEEPAPPVRSPFDLVKATARIIQPPNASDEDAPVIRNQTKKKISLRPAPSFASGLFDSNLTGQSKATGTTGAPPKKSTFTDRLTAKLGKSVAATRIKKRKRPEASPDVSNENAAAEDVPEREQPPLKRARARSAATTASSSSVPPVGKGKVVDLRRASLRNKEMVIKEEASSTRYPMRSPRKDSVGSSAASISTPTLKKKRESDLVWPKMQNPNFDRFVKCDECETWYHIGCVGLEPDDKHLQDTEHYVCPVCTAGIPKSSESFARYFFPQNSKSKSCLDFVESPVKKINDEEVNGLKAPCARPRCLLTYVKRRTKNKNSQQLLQEPQVYLVEALVGRRKTVVSGKGISYEYLVKWQNYDYVDATVENLDSMGMSNPGPLVEAFENQAIAEGNNFEASDTVILQEAVEAGWTNDMVYTKPK</sequence>
<accession>A0A8H7XYT9</accession>
<feature type="compositionally biased region" description="Low complexity" evidence="4">
    <location>
        <begin position="1069"/>
        <end position="1079"/>
    </location>
</feature>
<feature type="compositionally biased region" description="Low complexity" evidence="4">
    <location>
        <begin position="248"/>
        <end position="259"/>
    </location>
</feature>